<dbReference type="EMBL" id="CAUOFW020002516">
    <property type="protein sequence ID" value="CAK9154355.1"/>
    <property type="molecule type" value="Genomic_DNA"/>
</dbReference>
<dbReference type="InterPro" id="IPR001828">
    <property type="entry name" value="ANF_lig-bd_rcpt"/>
</dbReference>
<dbReference type="PANTHER" id="PTHR34836">
    <property type="entry name" value="OS06G0188250 PROTEIN"/>
    <property type="match status" value="1"/>
</dbReference>
<dbReference type="FunFam" id="3.40.50.2300:FF:000188">
    <property type="entry name" value="Glutamate receptor"/>
    <property type="match status" value="1"/>
</dbReference>
<evidence type="ECO:0000259" key="6">
    <source>
        <dbReference type="Pfam" id="PF01094"/>
    </source>
</evidence>
<protein>
    <recommendedName>
        <fullName evidence="6">Receptor ligand binding region domain-containing protein</fullName>
    </recommendedName>
</protein>
<keyword evidence="2" id="KW-0812">Transmembrane</keyword>
<accession>A0ABC8SB57</accession>
<dbReference type="Proteomes" id="UP001642360">
    <property type="component" value="Unassembled WGS sequence"/>
</dbReference>
<dbReference type="AlphaFoldDB" id="A0ABC8SB57"/>
<feature type="domain" description="Receptor ligand binding region" evidence="6">
    <location>
        <begin position="58"/>
        <end position="407"/>
    </location>
</feature>
<evidence type="ECO:0000256" key="4">
    <source>
        <dbReference type="ARBA" id="ARBA00023136"/>
    </source>
</evidence>
<dbReference type="CDD" id="cd19990">
    <property type="entry name" value="PBP1_GABAb_receptor_plant"/>
    <property type="match status" value="1"/>
</dbReference>
<sequence length="537" mass="59970">MDIRKMNLTLLLLTPFIIMSHLHAQSNPSHNNGLIVAKEIPVGLILDLGSWVGKTVHSCITMAISDFYAQNSHYKKRIVLHTRDSQGEPLHALSAALDLLQNNKVQAIVGLETPMEAKFLAPLGDKAKVPILSFTTIPSSSIKYPYLIQITEDETTHFKGVATIVESFKWRGVIFINEDTDHGREILPYLIESFLEKNLHIAHRTAISPSANDHQILQELHKHRSMQAAIFIVHMSPSLASRLFLNVKRLGMMSGGYAWIITETTMNLLHSADSEVIKSLQGVLGFKSYIPSSRELHNFTRRWKHELYTKDPTMEVNDLNVFGIWAYDGIWALAKAVERVGTESPPVTNNQGTGLRLFDLAEISVSQSGRTLLNEILQTKFRGLSGEFQIMNGKLKSQEFEIVNVIGKGERTVGFWTSTDGIKREMYRSVHGLETIIWPGGSTIIPKGWMMSMSGKKLRVGVPTNPGFKELVHVDQNQANETTVTGFCIAVFKAAIEALPFEVPYEFIPFVGADGKNLGTYNDLTDQVYLQVCLVPS</sequence>
<keyword evidence="4" id="KW-0472">Membrane</keyword>
<dbReference type="SUPFAM" id="SSF53850">
    <property type="entry name" value="Periplasmic binding protein-like II"/>
    <property type="match status" value="1"/>
</dbReference>
<dbReference type="InterPro" id="IPR015683">
    <property type="entry name" value="Ionotropic_Glu_rcpt"/>
</dbReference>
<evidence type="ECO:0000256" key="3">
    <source>
        <dbReference type="ARBA" id="ARBA00022989"/>
    </source>
</evidence>
<dbReference type="GO" id="GO:0016020">
    <property type="term" value="C:membrane"/>
    <property type="evidence" value="ECO:0007669"/>
    <property type="project" value="UniProtKB-SubCell"/>
</dbReference>
<feature type="signal peptide" evidence="5">
    <location>
        <begin position="1"/>
        <end position="24"/>
    </location>
</feature>
<keyword evidence="3" id="KW-1133">Transmembrane helix</keyword>
<evidence type="ECO:0000256" key="2">
    <source>
        <dbReference type="ARBA" id="ARBA00022692"/>
    </source>
</evidence>
<dbReference type="Gene3D" id="3.40.190.10">
    <property type="entry name" value="Periplasmic binding protein-like II"/>
    <property type="match status" value="1"/>
</dbReference>
<name>A0ABC8SB57_9AQUA</name>
<feature type="chain" id="PRO_5044820521" description="Receptor ligand binding region domain-containing protein" evidence="5">
    <location>
        <begin position="25"/>
        <end position="537"/>
    </location>
</feature>
<dbReference type="Gene3D" id="3.40.50.2300">
    <property type="match status" value="2"/>
</dbReference>
<dbReference type="InterPro" id="IPR044440">
    <property type="entry name" value="GABAb_receptor_plant_PBP1"/>
</dbReference>
<reference evidence="7 8" key="1">
    <citation type="submission" date="2024-02" db="EMBL/GenBank/DDBJ databases">
        <authorList>
            <person name="Vignale AGUSTIN F."/>
            <person name="Sosa J E."/>
            <person name="Modenutti C."/>
        </authorList>
    </citation>
    <scope>NUCLEOTIDE SEQUENCE [LARGE SCALE GENOMIC DNA]</scope>
</reference>
<keyword evidence="5" id="KW-0732">Signal</keyword>
<dbReference type="InterPro" id="IPR028082">
    <property type="entry name" value="Peripla_BP_I"/>
</dbReference>
<evidence type="ECO:0000313" key="7">
    <source>
        <dbReference type="EMBL" id="CAK9154355.1"/>
    </source>
</evidence>
<dbReference type="SUPFAM" id="SSF53822">
    <property type="entry name" value="Periplasmic binding protein-like I"/>
    <property type="match status" value="1"/>
</dbReference>
<dbReference type="PANTHER" id="PTHR34836:SF6">
    <property type="entry name" value="PERIPLASMIC BINDING PROTEIN-LIKE I"/>
    <property type="match status" value="1"/>
</dbReference>
<evidence type="ECO:0000256" key="1">
    <source>
        <dbReference type="ARBA" id="ARBA00004370"/>
    </source>
</evidence>
<evidence type="ECO:0000256" key="5">
    <source>
        <dbReference type="SAM" id="SignalP"/>
    </source>
</evidence>
<organism evidence="7 8">
    <name type="scientific">Ilex paraguariensis</name>
    <name type="common">yerba mate</name>
    <dbReference type="NCBI Taxonomy" id="185542"/>
    <lineage>
        <taxon>Eukaryota</taxon>
        <taxon>Viridiplantae</taxon>
        <taxon>Streptophyta</taxon>
        <taxon>Embryophyta</taxon>
        <taxon>Tracheophyta</taxon>
        <taxon>Spermatophyta</taxon>
        <taxon>Magnoliopsida</taxon>
        <taxon>eudicotyledons</taxon>
        <taxon>Gunneridae</taxon>
        <taxon>Pentapetalae</taxon>
        <taxon>asterids</taxon>
        <taxon>campanulids</taxon>
        <taxon>Aquifoliales</taxon>
        <taxon>Aquifoliaceae</taxon>
        <taxon>Ilex</taxon>
    </lineage>
</organism>
<gene>
    <name evidence="7" type="ORF">ILEXP_LOCUS22672</name>
</gene>
<comment type="subcellular location">
    <subcellularLocation>
        <location evidence="1">Membrane</location>
    </subcellularLocation>
</comment>
<evidence type="ECO:0000313" key="8">
    <source>
        <dbReference type="Proteomes" id="UP001642360"/>
    </source>
</evidence>
<keyword evidence="8" id="KW-1185">Reference proteome</keyword>
<dbReference type="Pfam" id="PF01094">
    <property type="entry name" value="ANF_receptor"/>
    <property type="match status" value="1"/>
</dbReference>
<comment type="caution">
    <text evidence="7">The sequence shown here is derived from an EMBL/GenBank/DDBJ whole genome shotgun (WGS) entry which is preliminary data.</text>
</comment>
<proteinExistence type="predicted"/>